<name>A0ABY5GQA2_9GAMM</name>
<evidence type="ECO:0000313" key="7">
    <source>
        <dbReference type="EMBL" id="UTV31000.1"/>
    </source>
</evidence>
<keyword evidence="3" id="KW-0479">Metal-binding</keyword>
<dbReference type="PIRSF" id="PIRSF006157">
    <property type="entry name" value="Doxgns_DODA"/>
    <property type="match status" value="1"/>
</dbReference>
<dbReference type="InterPro" id="IPR014436">
    <property type="entry name" value="Extradiol_dOase_DODA"/>
</dbReference>
<feature type="domain" description="Extradiol ring-cleavage dioxygenase class III enzyme subunit B" evidence="6">
    <location>
        <begin position="43"/>
        <end position="269"/>
    </location>
</feature>
<proteinExistence type="inferred from homology"/>
<comment type="similarity">
    <text evidence="2">Belongs to the DODA-type extradiol aromatic ring-opening dioxygenase family.</text>
</comment>
<dbReference type="GO" id="GO:0051213">
    <property type="term" value="F:dioxygenase activity"/>
    <property type="evidence" value="ECO:0007669"/>
    <property type="project" value="UniProtKB-KW"/>
</dbReference>
<dbReference type="PANTHER" id="PTHR30096">
    <property type="entry name" value="4,5-DOPA DIOXYGENASE EXTRADIOL-LIKE PROTEIN"/>
    <property type="match status" value="1"/>
</dbReference>
<keyword evidence="8" id="KW-1185">Reference proteome</keyword>
<dbReference type="Pfam" id="PF02900">
    <property type="entry name" value="LigB"/>
    <property type="match status" value="1"/>
</dbReference>
<dbReference type="EMBL" id="CP101510">
    <property type="protein sequence ID" value="UTV31000.1"/>
    <property type="molecule type" value="Genomic_DNA"/>
</dbReference>
<dbReference type="Gene3D" id="3.40.830.10">
    <property type="entry name" value="LigB-like"/>
    <property type="match status" value="1"/>
</dbReference>
<evidence type="ECO:0000256" key="1">
    <source>
        <dbReference type="ARBA" id="ARBA00001947"/>
    </source>
</evidence>
<evidence type="ECO:0000256" key="5">
    <source>
        <dbReference type="ARBA" id="ARBA00023002"/>
    </source>
</evidence>
<dbReference type="Proteomes" id="UP001057998">
    <property type="component" value="Chromosome 3"/>
</dbReference>
<dbReference type="RefSeq" id="WP_255392364.1">
    <property type="nucleotide sequence ID" value="NZ_CP101510.1"/>
</dbReference>
<evidence type="ECO:0000313" key="8">
    <source>
        <dbReference type="Proteomes" id="UP001057998"/>
    </source>
</evidence>
<organism evidence="7 8">
    <name type="scientific">Photobacterium atrarenae</name>
    <dbReference type="NCBI Taxonomy" id="865757"/>
    <lineage>
        <taxon>Bacteria</taxon>
        <taxon>Pseudomonadati</taxon>
        <taxon>Pseudomonadota</taxon>
        <taxon>Gammaproteobacteria</taxon>
        <taxon>Vibrionales</taxon>
        <taxon>Vibrionaceae</taxon>
        <taxon>Photobacterium</taxon>
    </lineage>
</organism>
<evidence type="ECO:0000259" key="6">
    <source>
        <dbReference type="Pfam" id="PF02900"/>
    </source>
</evidence>
<keyword evidence="5" id="KW-0560">Oxidoreductase</keyword>
<gene>
    <name evidence="7" type="ORF">NNL38_24680</name>
</gene>
<dbReference type="CDD" id="cd07363">
    <property type="entry name" value="45_DOPA_Dioxygenase"/>
    <property type="match status" value="1"/>
</dbReference>
<keyword evidence="4" id="KW-0862">Zinc</keyword>
<dbReference type="PANTHER" id="PTHR30096:SF0">
    <property type="entry name" value="4,5-DOPA DIOXYGENASE EXTRADIOL-LIKE PROTEIN"/>
    <property type="match status" value="1"/>
</dbReference>
<sequence length="284" mass="31423">MHFSTAPMAPAHDPRADQITQPVMFIPHGAGPCFFMAWEPTDTWDAMAEFLKGVAATLPARPRAILMISAHWQSPGFRVISAEHPHLKYDYFGFPDHTYQLTYPAPGSPALAAQITRLLTEAGLDCQPDDAQRFDHGMFIPLKLMFPEADIPVVQLSLRRDYDAAAHLAAGQALTSLRDEGVLIIGSGMSFHNMRGYGDPRYTAPSKAFDDWLTLVVGTEPYRRSLALRQWDRSAPYAQHCHPPGAEEHLIPLMVAAGAAGKDLGHKVYSEEVLKTRLSAFRFG</sequence>
<dbReference type="InterPro" id="IPR004183">
    <property type="entry name" value="Xdiol_dOase_suB"/>
</dbReference>
<keyword evidence="7" id="KW-0223">Dioxygenase</keyword>
<evidence type="ECO:0000256" key="3">
    <source>
        <dbReference type="ARBA" id="ARBA00022723"/>
    </source>
</evidence>
<protein>
    <submittedName>
        <fullName evidence="7">Dioxygenase</fullName>
    </submittedName>
</protein>
<reference evidence="7" key="1">
    <citation type="submission" date="2022-07" db="EMBL/GenBank/DDBJ databases">
        <title>Genome sequencing of Photobacterium atrarenae GJH2-4.</title>
        <authorList>
            <person name="Park S.-J."/>
        </authorList>
    </citation>
    <scope>NUCLEOTIDE SEQUENCE</scope>
    <source>
        <strain evidence="7">GJH2-4</strain>
    </source>
</reference>
<comment type="cofactor">
    <cofactor evidence="1">
        <name>Zn(2+)</name>
        <dbReference type="ChEBI" id="CHEBI:29105"/>
    </cofactor>
</comment>
<dbReference type="SUPFAM" id="SSF53213">
    <property type="entry name" value="LigB-like"/>
    <property type="match status" value="1"/>
</dbReference>
<evidence type="ECO:0000256" key="4">
    <source>
        <dbReference type="ARBA" id="ARBA00022833"/>
    </source>
</evidence>
<accession>A0ABY5GQA2</accession>
<evidence type="ECO:0000256" key="2">
    <source>
        <dbReference type="ARBA" id="ARBA00007581"/>
    </source>
</evidence>